<dbReference type="Proteomes" id="UP001595921">
    <property type="component" value="Unassembled WGS sequence"/>
</dbReference>
<keyword evidence="2 10" id="KW-0808">Transferase</keyword>
<dbReference type="GO" id="GO:0061603">
    <property type="term" value="F:molybdenum cofactor guanylyltransferase activity"/>
    <property type="evidence" value="ECO:0007669"/>
    <property type="project" value="UniProtKB-EC"/>
</dbReference>
<evidence type="ECO:0000256" key="4">
    <source>
        <dbReference type="ARBA" id="ARBA00022741"/>
    </source>
</evidence>
<dbReference type="EMBL" id="JBHSDS010000006">
    <property type="protein sequence ID" value="MFC4358527.1"/>
    <property type="molecule type" value="Genomic_DNA"/>
</dbReference>
<evidence type="ECO:0000256" key="1">
    <source>
        <dbReference type="ARBA" id="ARBA00022490"/>
    </source>
</evidence>
<dbReference type="EC" id="2.7.7.77" evidence="10"/>
<evidence type="ECO:0000256" key="7">
    <source>
        <dbReference type="ARBA" id="ARBA00023150"/>
    </source>
</evidence>
<dbReference type="Pfam" id="PF12804">
    <property type="entry name" value="NTP_transf_3"/>
    <property type="match status" value="1"/>
</dbReference>
<feature type="region of interest" description="Disordered" evidence="8">
    <location>
        <begin position="213"/>
        <end position="242"/>
    </location>
</feature>
<dbReference type="PANTHER" id="PTHR19136">
    <property type="entry name" value="MOLYBDENUM COFACTOR GUANYLYLTRANSFERASE"/>
    <property type="match status" value="1"/>
</dbReference>
<dbReference type="RefSeq" id="WP_267623721.1">
    <property type="nucleotide sequence ID" value="NZ_JAODIW010000008.1"/>
</dbReference>
<protein>
    <submittedName>
        <fullName evidence="10">Molybdenum cofactor guanylyltransferase</fullName>
        <ecNumber evidence="10">2.7.7.77</ecNumber>
    </submittedName>
</protein>
<keyword evidence="11" id="KW-1185">Reference proteome</keyword>
<evidence type="ECO:0000313" key="10">
    <source>
        <dbReference type="EMBL" id="MFC4358527.1"/>
    </source>
</evidence>
<evidence type="ECO:0000313" key="11">
    <source>
        <dbReference type="Proteomes" id="UP001595921"/>
    </source>
</evidence>
<keyword evidence="7" id="KW-0501">Molybdenum cofactor biosynthesis</keyword>
<evidence type="ECO:0000259" key="9">
    <source>
        <dbReference type="Pfam" id="PF12804"/>
    </source>
</evidence>
<dbReference type="Gene3D" id="3.90.550.10">
    <property type="entry name" value="Spore Coat Polysaccharide Biosynthesis Protein SpsA, Chain A"/>
    <property type="match status" value="1"/>
</dbReference>
<keyword evidence="5" id="KW-0460">Magnesium</keyword>
<keyword evidence="6" id="KW-0342">GTP-binding</keyword>
<dbReference type="InterPro" id="IPR029044">
    <property type="entry name" value="Nucleotide-diphossugar_trans"/>
</dbReference>
<dbReference type="InterPro" id="IPR013482">
    <property type="entry name" value="Molybde_CF_guanTrfase"/>
</dbReference>
<dbReference type="SUPFAM" id="SSF53448">
    <property type="entry name" value="Nucleotide-diphospho-sugar transferases"/>
    <property type="match status" value="1"/>
</dbReference>
<evidence type="ECO:0000256" key="8">
    <source>
        <dbReference type="SAM" id="MobiDB-lite"/>
    </source>
</evidence>
<dbReference type="PANTHER" id="PTHR19136:SF81">
    <property type="entry name" value="MOLYBDENUM COFACTOR GUANYLYLTRANSFERASE"/>
    <property type="match status" value="1"/>
</dbReference>
<dbReference type="GO" id="GO:0046872">
    <property type="term" value="F:metal ion binding"/>
    <property type="evidence" value="ECO:0007669"/>
    <property type="project" value="UniProtKB-KW"/>
</dbReference>
<dbReference type="InterPro" id="IPR025877">
    <property type="entry name" value="MobA-like_NTP_Trfase"/>
</dbReference>
<evidence type="ECO:0000256" key="2">
    <source>
        <dbReference type="ARBA" id="ARBA00022679"/>
    </source>
</evidence>
<sequence>MRAAVIIAGGRSTRFGDADKAVADLAGVPMTRRVADRLVTVVDRVVVNCRADQRDALERAMAGYPLPVAYAVDPDPDEGPMAGIRTGVRAVAAGADEASGNGAADPDAYALVVACDMPFVDPEFVDYLFERAAGHEAAVPQLDDEWFQTTQAVYRAGPMADACEAALDAGERKILAPLERLEWVVVDDAEIRARTTPETFENCNTRAEFEAATERLAADDGGDGGGDRSDGDGGDGHEGGVG</sequence>
<accession>A0ABD5PD03</accession>
<gene>
    <name evidence="10" type="ORF">ACFO0N_11305</name>
</gene>
<dbReference type="CDD" id="cd02503">
    <property type="entry name" value="MobA"/>
    <property type="match status" value="1"/>
</dbReference>
<dbReference type="GO" id="GO:0005525">
    <property type="term" value="F:GTP binding"/>
    <property type="evidence" value="ECO:0007669"/>
    <property type="project" value="UniProtKB-KW"/>
</dbReference>
<keyword evidence="3" id="KW-0479">Metal-binding</keyword>
<dbReference type="AlphaFoldDB" id="A0ABD5PD03"/>
<feature type="compositionally biased region" description="Basic and acidic residues" evidence="8">
    <location>
        <begin position="225"/>
        <end position="242"/>
    </location>
</feature>
<keyword evidence="1" id="KW-0963">Cytoplasm</keyword>
<proteinExistence type="predicted"/>
<organism evidence="10 11">
    <name type="scientific">Halobium salinum</name>
    <dbReference type="NCBI Taxonomy" id="1364940"/>
    <lineage>
        <taxon>Archaea</taxon>
        <taxon>Methanobacteriati</taxon>
        <taxon>Methanobacteriota</taxon>
        <taxon>Stenosarchaea group</taxon>
        <taxon>Halobacteria</taxon>
        <taxon>Halobacteriales</taxon>
        <taxon>Haloferacaceae</taxon>
        <taxon>Halobium</taxon>
    </lineage>
</organism>
<name>A0ABD5PD03_9EURY</name>
<keyword evidence="10" id="KW-0548">Nucleotidyltransferase</keyword>
<evidence type="ECO:0000256" key="3">
    <source>
        <dbReference type="ARBA" id="ARBA00022723"/>
    </source>
</evidence>
<reference evidence="10 11" key="1">
    <citation type="journal article" date="2019" name="Int. J. Syst. Evol. Microbiol.">
        <title>The Global Catalogue of Microorganisms (GCM) 10K type strain sequencing project: providing services to taxonomists for standard genome sequencing and annotation.</title>
        <authorList>
            <consortium name="The Broad Institute Genomics Platform"/>
            <consortium name="The Broad Institute Genome Sequencing Center for Infectious Disease"/>
            <person name="Wu L."/>
            <person name="Ma J."/>
        </authorList>
    </citation>
    <scope>NUCLEOTIDE SEQUENCE [LARGE SCALE GENOMIC DNA]</scope>
    <source>
        <strain evidence="10 11">CGMCC 1.12553</strain>
    </source>
</reference>
<comment type="caution">
    <text evidence="10">The sequence shown here is derived from an EMBL/GenBank/DDBJ whole genome shotgun (WGS) entry which is preliminary data.</text>
</comment>
<keyword evidence="4" id="KW-0547">Nucleotide-binding</keyword>
<evidence type="ECO:0000256" key="5">
    <source>
        <dbReference type="ARBA" id="ARBA00022842"/>
    </source>
</evidence>
<feature type="domain" description="MobA-like NTP transferase" evidence="9">
    <location>
        <begin position="4"/>
        <end position="179"/>
    </location>
</feature>
<evidence type="ECO:0000256" key="6">
    <source>
        <dbReference type="ARBA" id="ARBA00023134"/>
    </source>
</evidence>
<dbReference type="GO" id="GO:0006777">
    <property type="term" value="P:Mo-molybdopterin cofactor biosynthetic process"/>
    <property type="evidence" value="ECO:0007669"/>
    <property type="project" value="UniProtKB-KW"/>
</dbReference>